<proteinExistence type="predicted"/>
<dbReference type="Proteomes" id="UP000434957">
    <property type="component" value="Unassembled WGS sequence"/>
</dbReference>
<keyword evidence="6" id="KW-1185">Reference proteome</keyword>
<feature type="transmembrane region" description="Helical" evidence="1">
    <location>
        <begin position="12"/>
        <end position="32"/>
    </location>
</feature>
<keyword evidence="1" id="KW-0812">Transmembrane</keyword>
<dbReference type="Proteomes" id="UP000429607">
    <property type="component" value="Unassembled WGS sequence"/>
</dbReference>
<comment type="caution">
    <text evidence="4">The sequence shown here is derived from an EMBL/GenBank/DDBJ whole genome shotgun (WGS) entry which is preliminary data.</text>
</comment>
<evidence type="ECO:0000313" key="4">
    <source>
        <dbReference type="EMBL" id="KAE9354870.1"/>
    </source>
</evidence>
<evidence type="ECO:0000313" key="6">
    <source>
        <dbReference type="Proteomes" id="UP000434957"/>
    </source>
</evidence>
<protein>
    <submittedName>
        <fullName evidence="4">Uncharacterized protein</fullName>
    </submittedName>
</protein>
<keyword evidence="1" id="KW-0472">Membrane</keyword>
<dbReference type="AlphaFoldDB" id="A0A6A4G7S1"/>
<evidence type="ECO:0000256" key="1">
    <source>
        <dbReference type="SAM" id="Phobius"/>
    </source>
</evidence>
<dbReference type="EMBL" id="QXFT01000106">
    <property type="protein sequence ID" value="KAE9354870.1"/>
    <property type="molecule type" value="Genomic_DNA"/>
</dbReference>
<evidence type="ECO:0000313" key="2">
    <source>
        <dbReference type="EMBL" id="KAE9044218.1"/>
    </source>
</evidence>
<dbReference type="EMBL" id="QXFV01000104">
    <property type="protein sequence ID" value="KAE9049881.1"/>
    <property type="molecule type" value="Genomic_DNA"/>
</dbReference>
<accession>A0A6A4G7S1</accession>
<gene>
    <name evidence="3" type="ORF">PR001_g2904</name>
    <name evidence="2" type="ORF">PR002_g2919</name>
    <name evidence="4" type="ORF">PR003_g3140</name>
</gene>
<evidence type="ECO:0000313" key="7">
    <source>
        <dbReference type="Proteomes" id="UP000435112"/>
    </source>
</evidence>
<dbReference type="Proteomes" id="UP000435112">
    <property type="component" value="Unassembled WGS sequence"/>
</dbReference>
<reference evidence="4 6" key="1">
    <citation type="submission" date="2018-08" db="EMBL/GenBank/DDBJ databases">
        <title>Genomic investigation of the strawberry pathogen Phytophthora fragariae indicates pathogenicity is determined by transcriptional variation in three key races.</title>
        <authorList>
            <person name="Adams T.M."/>
            <person name="Armitage A.D."/>
            <person name="Sobczyk M.K."/>
            <person name="Bates H.J."/>
            <person name="Dunwell J.M."/>
            <person name="Nellist C.F."/>
            <person name="Harrison R.J."/>
        </authorList>
    </citation>
    <scope>NUCLEOTIDE SEQUENCE [LARGE SCALE GENOMIC DNA]</scope>
    <source>
        <strain evidence="3 5">SCRP249</strain>
        <strain evidence="2 7">SCRP324</strain>
        <strain evidence="4 6">SCRP333</strain>
    </source>
</reference>
<evidence type="ECO:0000313" key="3">
    <source>
        <dbReference type="EMBL" id="KAE9049881.1"/>
    </source>
</evidence>
<evidence type="ECO:0000313" key="5">
    <source>
        <dbReference type="Proteomes" id="UP000429607"/>
    </source>
</evidence>
<organism evidence="4 6">
    <name type="scientific">Phytophthora rubi</name>
    <dbReference type="NCBI Taxonomy" id="129364"/>
    <lineage>
        <taxon>Eukaryota</taxon>
        <taxon>Sar</taxon>
        <taxon>Stramenopiles</taxon>
        <taxon>Oomycota</taxon>
        <taxon>Peronosporomycetes</taxon>
        <taxon>Peronosporales</taxon>
        <taxon>Peronosporaceae</taxon>
        <taxon>Phytophthora</taxon>
    </lineage>
</organism>
<name>A0A6A4G7S1_9STRA</name>
<keyword evidence="1" id="KW-1133">Transmembrane helix</keyword>
<sequence>MLQLYSSSRVLLIRRLGLFTLVRAFATLTFVSVRSRPLISAMITISTTSLTKSLRLLRLMVI</sequence>
<dbReference type="EMBL" id="QXFU01000103">
    <property type="protein sequence ID" value="KAE9044218.1"/>
    <property type="molecule type" value="Genomic_DNA"/>
</dbReference>